<gene>
    <name evidence="1" type="ORF">ACFPP6_01590</name>
</gene>
<evidence type="ECO:0000313" key="1">
    <source>
        <dbReference type="EMBL" id="MFC5143398.1"/>
    </source>
</evidence>
<sequence length="150" mass="15775">MQKLVVREGDLVTIQVTLTEPPVGAVLTPPLPFPLQGSAGFRVEGHVACVPGDIESLRIEGVPYVVPPAFPVPGAGTVELKVPKRNRAQYARTTQGKEVVVDGGPLELVFTPTKAASILNPPAEDTEKEYEGTAVLTCVRARPVTAGPAT</sequence>
<dbReference type="InterPro" id="IPR045362">
    <property type="entry name" value="CIS_spike_tip"/>
</dbReference>
<organism evidence="1 2">
    <name type="scientific">Streptomyces aureoversilis</name>
    <dbReference type="NCBI Taxonomy" id="67277"/>
    <lineage>
        <taxon>Bacteria</taxon>
        <taxon>Bacillati</taxon>
        <taxon>Actinomycetota</taxon>
        <taxon>Actinomycetes</taxon>
        <taxon>Kitasatosporales</taxon>
        <taxon>Streptomycetaceae</taxon>
        <taxon>Streptomyces</taxon>
    </lineage>
</organism>
<name>A0ABV9ZT16_9ACTN</name>
<dbReference type="Proteomes" id="UP001596222">
    <property type="component" value="Unassembled WGS sequence"/>
</dbReference>
<protein>
    <submittedName>
        <fullName evidence="1">Uncharacterized protein</fullName>
    </submittedName>
</protein>
<reference evidence="2" key="1">
    <citation type="journal article" date="2019" name="Int. J. Syst. Evol. Microbiol.">
        <title>The Global Catalogue of Microorganisms (GCM) 10K type strain sequencing project: providing services to taxonomists for standard genome sequencing and annotation.</title>
        <authorList>
            <consortium name="The Broad Institute Genomics Platform"/>
            <consortium name="The Broad Institute Genome Sequencing Center for Infectious Disease"/>
            <person name="Wu L."/>
            <person name="Ma J."/>
        </authorList>
    </citation>
    <scope>NUCLEOTIDE SEQUENCE [LARGE SCALE GENOMIC DNA]</scope>
    <source>
        <strain evidence="2">CGMCC 4.1641</strain>
    </source>
</reference>
<proteinExistence type="predicted"/>
<evidence type="ECO:0000313" key="2">
    <source>
        <dbReference type="Proteomes" id="UP001596222"/>
    </source>
</evidence>
<keyword evidence="2" id="KW-1185">Reference proteome</keyword>
<dbReference type="RefSeq" id="WP_382036151.1">
    <property type="nucleotide sequence ID" value="NZ_JBHSKJ010000001.1"/>
</dbReference>
<dbReference type="EMBL" id="JBHSKJ010000001">
    <property type="protein sequence ID" value="MFC5143398.1"/>
    <property type="molecule type" value="Genomic_DNA"/>
</dbReference>
<accession>A0ABV9ZT16</accession>
<dbReference type="Pfam" id="PF19267">
    <property type="entry name" value="CIS_spike_tip"/>
    <property type="match status" value="1"/>
</dbReference>
<comment type="caution">
    <text evidence="1">The sequence shown here is derived from an EMBL/GenBank/DDBJ whole genome shotgun (WGS) entry which is preliminary data.</text>
</comment>